<accession>A0A9E7SUR2</accession>
<dbReference type="AlphaFoldDB" id="A0A9E7SUR2"/>
<dbReference type="EMBL" id="CP100355">
    <property type="protein sequence ID" value="UTF53142.1"/>
    <property type="molecule type" value="Genomic_DNA"/>
</dbReference>
<dbReference type="PANTHER" id="PTHR10655">
    <property type="entry name" value="LYSOPHOSPHOLIPASE-RELATED"/>
    <property type="match status" value="1"/>
</dbReference>
<evidence type="ECO:0000256" key="1">
    <source>
        <dbReference type="ARBA" id="ARBA00006499"/>
    </source>
</evidence>
<name>A0A9E7SUR2_9EURY</name>
<keyword evidence="6" id="KW-1185">Reference proteome</keyword>
<dbReference type="GeneID" id="73291462"/>
<gene>
    <name evidence="5" type="ORF">NGM29_15410</name>
</gene>
<proteinExistence type="inferred from homology"/>
<dbReference type="GO" id="GO:0016787">
    <property type="term" value="F:hydrolase activity"/>
    <property type="evidence" value="ECO:0007669"/>
    <property type="project" value="UniProtKB-KW"/>
</dbReference>
<dbReference type="SUPFAM" id="SSF53474">
    <property type="entry name" value="alpha/beta-Hydrolases"/>
    <property type="match status" value="1"/>
</dbReference>
<protein>
    <submittedName>
        <fullName evidence="5">Phospholipase</fullName>
    </submittedName>
</protein>
<dbReference type="Gene3D" id="3.40.50.1820">
    <property type="entry name" value="alpha/beta hydrolase"/>
    <property type="match status" value="1"/>
</dbReference>
<evidence type="ECO:0000259" key="4">
    <source>
        <dbReference type="Pfam" id="PF02230"/>
    </source>
</evidence>
<evidence type="ECO:0000313" key="6">
    <source>
        <dbReference type="Proteomes" id="UP001056855"/>
    </source>
</evidence>
<dbReference type="KEGG" id="sawl:NGM29_15410"/>
<dbReference type="Proteomes" id="UP001056855">
    <property type="component" value="Chromosome"/>
</dbReference>
<dbReference type="Pfam" id="PF02230">
    <property type="entry name" value="Abhydrolase_2"/>
    <property type="match status" value="1"/>
</dbReference>
<dbReference type="RefSeq" id="WP_254157340.1">
    <property type="nucleotide sequence ID" value="NZ_CP100355.1"/>
</dbReference>
<feature type="domain" description="Phospholipase/carboxylesterase/thioesterase" evidence="4">
    <location>
        <begin position="20"/>
        <end position="139"/>
    </location>
</feature>
<feature type="region of interest" description="Disordered" evidence="3">
    <location>
        <begin position="135"/>
        <end position="170"/>
    </location>
</feature>
<evidence type="ECO:0000256" key="2">
    <source>
        <dbReference type="ARBA" id="ARBA00022801"/>
    </source>
</evidence>
<reference evidence="5" key="1">
    <citation type="submission" date="2022-06" db="EMBL/GenBank/DDBJ databases">
        <title>Diverse halophilic archaea isolated from saline environments.</title>
        <authorList>
            <person name="Cui H.-L."/>
        </authorList>
    </citation>
    <scope>NUCLEOTIDE SEQUENCE</scope>
    <source>
        <strain evidence="5">WLHS1</strain>
    </source>
</reference>
<organism evidence="5 6">
    <name type="scientific">Natronosalvus rutilus</name>
    <dbReference type="NCBI Taxonomy" id="2953753"/>
    <lineage>
        <taxon>Archaea</taxon>
        <taxon>Methanobacteriati</taxon>
        <taxon>Methanobacteriota</taxon>
        <taxon>Stenosarchaea group</taxon>
        <taxon>Halobacteria</taxon>
        <taxon>Halobacteriales</taxon>
        <taxon>Natrialbaceae</taxon>
        <taxon>Natronosalvus</taxon>
    </lineage>
</organism>
<sequence length="236" mass="24939">MSRDRAPSHATEPILQAGAPARASRGALVVVHGRGATAQGAINLFEPLSRHGLAVFSPQAFRGRWYPSTPGTELEPDDPWLTASVDRVETCLERAASVGVGAERTVLVGFSQGARVVAEFLCQFPRRYGGAGILAGTVPGTSGESDGPPDRHSRSRSRPRSRPPDDTLEGTPILLAFGDDDPSVSPAAARASATIFEEVGGDVEVMATPDTGHAVSDEAFAWLERRIETVLESATR</sequence>
<evidence type="ECO:0000313" key="5">
    <source>
        <dbReference type="EMBL" id="UTF53142.1"/>
    </source>
</evidence>
<dbReference type="InterPro" id="IPR003140">
    <property type="entry name" value="PLipase/COase/thioEstase"/>
</dbReference>
<comment type="similarity">
    <text evidence="1">Belongs to the AB hydrolase superfamily. AB hydrolase 2 family.</text>
</comment>
<dbReference type="InterPro" id="IPR029058">
    <property type="entry name" value="AB_hydrolase_fold"/>
</dbReference>
<keyword evidence="2" id="KW-0378">Hydrolase</keyword>
<evidence type="ECO:0000256" key="3">
    <source>
        <dbReference type="SAM" id="MobiDB-lite"/>
    </source>
</evidence>
<dbReference type="InterPro" id="IPR050565">
    <property type="entry name" value="LYPA1-2/EST-like"/>
</dbReference>
<dbReference type="PANTHER" id="PTHR10655:SF17">
    <property type="entry name" value="LYSOPHOSPHOLIPASE-LIKE PROTEIN 1"/>
    <property type="match status" value="1"/>
</dbReference>